<dbReference type="Pfam" id="PF13518">
    <property type="entry name" value="HTH_28"/>
    <property type="match status" value="1"/>
</dbReference>
<proteinExistence type="inferred from homology"/>
<evidence type="ECO:0000313" key="3">
    <source>
        <dbReference type="EMBL" id="SUI47151.1"/>
    </source>
</evidence>
<keyword evidence="3" id="KW-0238">DNA-binding</keyword>
<dbReference type="InterPro" id="IPR010921">
    <property type="entry name" value="Trp_repressor/repl_initiator"/>
</dbReference>
<dbReference type="InterPro" id="IPR055247">
    <property type="entry name" value="InsJ-like_HTH"/>
</dbReference>
<accession>A0A379YLY2</accession>
<dbReference type="InterPro" id="IPR036388">
    <property type="entry name" value="WH-like_DNA-bd_sf"/>
</dbReference>
<dbReference type="Gene3D" id="1.10.10.10">
    <property type="entry name" value="Winged helix-like DNA-binding domain superfamily/Winged helix DNA-binding domain"/>
    <property type="match status" value="2"/>
</dbReference>
<feature type="domain" description="Insertion element IS150 protein InsJ-like helix-turn-helix" evidence="2">
    <location>
        <begin position="10"/>
        <end position="54"/>
    </location>
</feature>
<dbReference type="InterPro" id="IPR009057">
    <property type="entry name" value="Homeodomain-like_sf"/>
</dbReference>
<evidence type="ECO:0000256" key="1">
    <source>
        <dbReference type="ARBA" id="ARBA00038232"/>
    </source>
</evidence>
<dbReference type="PANTHER" id="PTHR33795">
    <property type="entry name" value="INSERTION ELEMENT IS150 PROTEIN INSJ"/>
    <property type="match status" value="1"/>
</dbReference>
<dbReference type="SUPFAM" id="SSF48295">
    <property type="entry name" value="TrpR-like"/>
    <property type="match status" value="1"/>
</dbReference>
<dbReference type="SUPFAM" id="SSF46689">
    <property type="entry name" value="Homeodomain-like"/>
    <property type="match status" value="1"/>
</dbReference>
<dbReference type="EMBL" id="UGYB01000004">
    <property type="protein sequence ID" value="SUI47151.1"/>
    <property type="molecule type" value="Genomic_DNA"/>
</dbReference>
<name>A0A379YLY2_SALER</name>
<organism evidence="3 4">
    <name type="scientific">Salmonella enterica subsp. indica</name>
    <dbReference type="NCBI Taxonomy" id="59207"/>
    <lineage>
        <taxon>Bacteria</taxon>
        <taxon>Pseudomonadati</taxon>
        <taxon>Pseudomonadota</taxon>
        <taxon>Gammaproteobacteria</taxon>
        <taxon>Enterobacterales</taxon>
        <taxon>Enterobacteriaceae</taxon>
        <taxon>Salmonella</taxon>
    </lineage>
</organism>
<reference evidence="3 4" key="1">
    <citation type="submission" date="2018-06" db="EMBL/GenBank/DDBJ databases">
        <authorList>
            <consortium name="Pathogen Informatics"/>
            <person name="Doyle S."/>
        </authorList>
    </citation>
    <scope>NUCLEOTIDE SEQUENCE [LARGE SCALE GENOMIC DNA]</scope>
    <source>
        <strain evidence="3 4">NCTC12420</strain>
    </source>
</reference>
<evidence type="ECO:0000313" key="4">
    <source>
        <dbReference type="Proteomes" id="UP000254220"/>
    </source>
</evidence>
<sequence length="174" mass="19763">MGKPNYTLEFRIAVVKYYLSGLGGMTRTAAHFGLHKSTVSHWVASWQLHGIDGITWKVAGYSPEFKLNVVKTLQKEHLSFREAAVRFNISDNKVIKRCFDAYEAAGKSGLQKRKRHHVKIKNISGQATQPPVSAAKSAEELTHDELLAELRYLRAEVDYLKKLKARAQQKKKQK</sequence>
<dbReference type="Proteomes" id="UP000254220">
    <property type="component" value="Unassembled WGS sequence"/>
</dbReference>
<dbReference type="AlphaFoldDB" id="A0A379YLY2"/>
<evidence type="ECO:0000259" key="2">
    <source>
        <dbReference type="Pfam" id="PF13518"/>
    </source>
</evidence>
<protein>
    <submittedName>
        <fullName evidence="3">DNA-binding protein</fullName>
    </submittedName>
</protein>
<gene>
    <name evidence="3" type="ORF">NCTC12420_05093</name>
</gene>
<dbReference type="InterPro" id="IPR052057">
    <property type="entry name" value="IS150/IS1296_orfA-like"/>
</dbReference>
<dbReference type="GO" id="GO:0043565">
    <property type="term" value="F:sequence-specific DNA binding"/>
    <property type="evidence" value="ECO:0007669"/>
    <property type="project" value="InterPro"/>
</dbReference>
<comment type="similarity">
    <text evidence="1">Belongs to the IS150/IS1296 orfA family.</text>
</comment>
<dbReference type="PANTHER" id="PTHR33795:SF1">
    <property type="entry name" value="INSERTION ELEMENT IS150 PROTEIN INSJ"/>
    <property type="match status" value="1"/>
</dbReference>